<feature type="transmembrane region" description="Helical" evidence="6">
    <location>
        <begin position="14"/>
        <end position="35"/>
    </location>
</feature>
<evidence type="ECO:0000256" key="5">
    <source>
        <dbReference type="ARBA" id="ARBA00023136"/>
    </source>
</evidence>
<feature type="transmembrane region" description="Helical" evidence="6">
    <location>
        <begin position="109"/>
        <end position="129"/>
    </location>
</feature>
<feature type="transmembrane region" description="Helical" evidence="6">
    <location>
        <begin position="135"/>
        <end position="154"/>
    </location>
</feature>
<feature type="transmembrane region" description="Helical" evidence="6">
    <location>
        <begin position="47"/>
        <end position="65"/>
    </location>
</feature>
<feature type="transmembrane region" description="Helical" evidence="6">
    <location>
        <begin position="85"/>
        <end position="102"/>
    </location>
</feature>
<evidence type="ECO:0000313" key="7">
    <source>
        <dbReference type="EMBL" id="SVA13568.1"/>
    </source>
</evidence>
<keyword evidence="5 6" id="KW-0472">Membrane</keyword>
<feature type="non-terminal residue" evidence="7">
    <location>
        <position position="1"/>
    </location>
</feature>
<dbReference type="SMART" id="SM01021">
    <property type="entry name" value="Bac_rhodopsin"/>
    <property type="match status" value="1"/>
</dbReference>
<dbReference type="Gene3D" id="1.20.1070.10">
    <property type="entry name" value="Rhodopsin 7-helix transmembrane proteins"/>
    <property type="match status" value="1"/>
</dbReference>
<organism evidence="7">
    <name type="scientific">marine metagenome</name>
    <dbReference type="NCBI Taxonomy" id="408172"/>
    <lineage>
        <taxon>unclassified sequences</taxon>
        <taxon>metagenomes</taxon>
        <taxon>ecological metagenomes</taxon>
    </lineage>
</organism>
<sequence length="241" mass="26919">PGIFMNSTLLPTDIVGGTFWLLSMAMIGATIFFLLERNKVDDRWHTTMTLLGVTMLVSAVFYHYVKTMWVDTGTAPIILRYLDWILTHTMQVVLFYVILTAVTKVSSALFWRLLIGTLVMVIGEFLGAAGYMSATLGFIIGVVGWLYILGELYMGEASRSNIESGNEASHLAFNGLRLILTIGWAIYPLGYFINNLGGGVDVNSLNIIYNLTDFLNKIIFGFVIYRAAMNDTQARIEENKK</sequence>
<accession>A0A381TDB5</accession>
<comment type="subcellular location">
    <subcellularLocation>
        <location evidence="1">Membrane</location>
        <topology evidence="1">Multi-pass membrane protein</topology>
    </subcellularLocation>
</comment>
<dbReference type="AlphaFoldDB" id="A0A381TDB5"/>
<dbReference type="PRINTS" id="PR00251">
    <property type="entry name" value="BACTRLOPSIN"/>
</dbReference>
<feature type="transmembrane region" description="Helical" evidence="6">
    <location>
        <begin position="205"/>
        <end position="225"/>
    </location>
</feature>
<dbReference type="SUPFAM" id="SSF81321">
    <property type="entry name" value="Family A G protein-coupled receptor-like"/>
    <property type="match status" value="1"/>
</dbReference>
<evidence type="ECO:0008006" key="8">
    <source>
        <dbReference type="Google" id="ProtNLM"/>
    </source>
</evidence>
<name>A0A381TDB5_9ZZZZ</name>
<protein>
    <recommendedName>
        <fullName evidence="8">Biphenyl 2,3-dioxygenase</fullName>
    </recommendedName>
</protein>
<reference evidence="7" key="1">
    <citation type="submission" date="2018-05" db="EMBL/GenBank/DDBJ databases">
        <authorList>
            <person name="Lanie J.A."/>
            <person name="Ng W.-L."/>
            <person name="Kazmierczak K.M."/>
            <person name="Andrzejewski T.M."/>
            <person name="Davidsen T.M."/>
            <person name="Wayne K.J."/>
            <person name="Tettelin H."/>
            <person name="Glass J.I."/>
            <person name="Rusch D."/>
            <person name="Podicherti R."/>
            <person name="Tsui H.-C.T."/>
            <person name="Winkler M.E."/>
        </authorList>
    </citation>
    <scope>NUCLEOTIDE SEQUENCE</scope>
</reference>
<dbReference type="Pfam" id="PF01036">
    <property type="entry name" value="Bac_rhodopsin"/>
    <property type="match status" value="1"/>
</dbReference>
<evidence type="ECO:0000256" key="2">
    <source>
        <dbReference type="ARBA" id="ARBA00008130"/>
    </source>
</evidence>
<evidence type="ECO:0000256" key="3">
    <source>
        <dbReference type="ARBA" id="ARBA00022692"/>
    </source>
</evidence>
<dbReference type="InterPro" id="IPR001425">
    <property type="entry name" value="Arc/bac/fun_rhodopsins"/>
</dbReference>
<keyword evidence="3 6" id="KW-0812">Transmembrane</keyword>
<dbReference type="EMBL" id="UINC01004335">
    <property type="protein sequence ID" value="SVA13568.1"/>
    <property type="molecule type" value="Genomic_DNA"/>
</dbReference>
<evidence type="ECO:0000256" key="1">
    <source>
        <dbReference type="ARBA" id="ARBA00004141"/>
    </source>
</evidence>
<evidence type="ECO:0000256" key="6">
    <source>
        <dbReference type="SAM" id="Phobius"/>
    </source>
</evidence>
<keyword evidence="4 6" id="KW-1133">Transmembrane helix</keyword>
<proteinExistence type="inferred from homology"/>
<comment type="similarity">
    <text evidence="2">Belongs to the archaeal/bacterial/fungal opsin family.</text>
</comment>
<gene>
    <name evidence="7" type="ORF">METZ01_LOCUS66422</name>
</gene>
<feature type="transmembrane region" description="Helical" evidence="6">
    <location>
        <begin position="175"/>
        <end position="193"/>
    </location>
</feature>
<dbReference type="GO" id="GO:0016020">
    <property type="term" value="C:membrane"/>
    <property type="evidence" value="ECO:0007669"/>
    <property type="project" value="UniProtKB-SubCell"/>
</dbReference>
<evidence type="ECO:0000256" key="4">
    <source>
        <dbReference type="ARBA" id="ARBA00022989"/>
    </source>
</evidence>